<organism evidence="1">
    <name type="scientific">marine sediment metagenome</name>
    <dbReference type="NCBI Taxonomy" id="412755"/>
    <lineage>
        <taxon>unclassified sequences</taxon>
        <taxon>metagenomes</taxon>
        <taxon>ecological metagenomes</taxon>
    </lineage>
</organism>
<dbReference type="AlphaFoldDB" id="A0A0F9MZK9"/>
<reference evidence="1" key="1">
    <citation type="journal article" date="2015" name="Nature">
        <title>Complex archaea that bridge the gap between prokaryotes and eukaryotes.</title>
        <authorList>
            <person name="Spang A."/>
            <person name="Saw J.H."/>
            <person name="Jorgensen S.L."/>
            <person name="Zaremba-Niedzwiedzka K."/>
            <person name="Martijn J."/>
            <person name="Lind A.E."/>
            <person name="van Eijk R."/>
            <person name="Schleper C."/>
            <person name="Guy L."/>
            <person name="Ettema T.J."/>
        </authorList>
    </citation>
    <scope>NUCLEOTIDE SEQUENCE</scope>
</reference>
<name>A0A0F9MZK9_9ZZZZ</name>
<proteinExistence type="predicted"/>
<sequence>MTTITVQIRGVQEEVQLSPGHYENGRKSLTLIDPMNFIPHSKATVNVDENEYPVKAEELLIKDYSENVGMLKSLVDADIVEDTGRTVPTGFVTVHVCTLTEEGWKLFPDETRSEPEKQRHEYLGEEERKIVSKMYKDGDGITIHFDFQNPDIRYVLDSPSMSPDEKADFIASFTVLLLMGMLKPVEMTQLSNSQIFILSDVGNEVTAAFTN</sequence>
<evidence type="ECO:0000313" key="1">
    <source>
        <dbReference type="EMBL" id="KKM74692.1"/>
    </source>
</evidence>
<dbReference type="EMBL" id="LAZR01009098">
    <property type="protein sequence ID" value="KKM74692.1"/>
    <property type="molecule type" value="Genomic_DNA"/>
</dbReference>
<comment type="caution">
    <text evidence="1">The sequence shown here is derived from an EMBL/GenBank/DDBJ whole genome shotgun (WGS) entry which is preliminary data.</text>
</comment>
<protein>
    <submittedName>
        <fullName evidence="1">Uncharacterized protein</fullName>
    </submittedName>
</protein>
<gene>
    <name evidence="1" type="ORF">LCGC14_1397820</name>
</gene>
<accession>A0A0F9MZK9</accession>